<accession>A0AA35YS94</accession>
<proteinExistence type="predicted"/>
<dbReference type="Proteomes" id="UP001177003">
    <property type="component" value="Chromosome 4"/>
</dbReference>
<dbReference type="EMBL" id="OX465080">
    <property type="protein sequence ID" value="CAI9279308.1"/>
    <property type="molecule type" value="Genomic_DNA"/>
</dbReference>
<gene>
    <name evidence="1" type="ORF">LSALG_LOCUS19115</name>
</gene>
<name>A0AA35YS94_LACSI</name>
<protein>
    <submittedName>
        <fullName evidence="1">Uncharacterized protein</fullName>
    </submittedName>
</protein>
<dbReference type="AlphaFoldDB" id="A0AA35YS94"/>
<reference evidence="1" key="1">
    <citation type="submission" date="2023-04" db="EMBL/GenBank/DDBJ databases">
        <authorList>
            <person name="Vijverberg K."/>
            <person name="Xiong W."/>
            <person name="Schranz E."/>
        </authorList>
    </citation>
    <scope>NUCLEOTIDE SEQUENCE</scope>
</reference>
<evidence type="ECO:0000313" key="2">
    <source>
        <dbReference type="Proteomes" id="UP001177003"/>
    </source>
</evidence>
<sequence length="220" mass="25955">MSLSLCDKENQILEEWKGQYIGDKFNGEEYLRRIQATTEDSLIFRIIFLTLFINNFKESMLMGTNQIKVVRKFVLVDDFSKLNLCKYMLDCFRSRKKLWKRDEKSSYYSGPITLLIINLGGFGRQFWDDHEDVDMKDETGGEEEQLVSFKRDFRDEEAYTAVLEYSYGLIVIEKHTMEVALKDGLEKIPDSVVLKEWMEKMNELFIKVHEGANNENVHEL</sequence>
<evidence type="ECO:0000313" key="1">
    <source>
        <dbReference type="EMBL" id="CAI9279308.1"/>
    </source>
</evidence>
<keyword evidence="2" id="KW-1185">Reference proteome</keyword>
<organism evidence="1 2">
    <name type="scientific">Lactuca saligna</name>
    <name type="common">Willowleaf lettuce</name>
    <dbReference type="NCBI Taxonomy" id="75948"/>
    <lineage>
        <taxon>Eukaryota</taxon>
        <taxon>Viridiplantae</taxon>
        <taxon>Streptophyta</taxon>
        <taxon>Embryophyta</taxon>
        <taxon>Tracheophyta</taxon>
        <taxon>Spermatophyta</taxon>
        <taxon>Magnoliopsida</taxon>
        <taxon>eudicotyledons</taxon>
        <taxon>Gunneridae</taxon>
        <taxon>Pentapetalae</taxon>
        <taxon>asterids</taxon>
        <taxon>campanulids</taxon>
        <taxon>Asterales</taxon>
        <taxon>Asteraceae</taxon>
        <taxon>Cichorioideae</taxon>
        <taxon>Cichorieae</taxon>
        <taxon>Lactucinae</taxon>
        <taxon>Lactuca</taxon>
    </lineage>
</organism>